<proteinExistence type="predicted"/>
<evidence type="ECO:0008006" key="3">
    <source>
        <dbReference type="Google" id="ProtNLM"/>
    </source>
</evidence>
<dbReference type="Proteomes" id="UP000215771">
    <property type="component" value="Unassembled WGS sequence"/>
</dbReference>
<evidence type="ECO:0000313" key="1">
    <source>
        <dbReference type="EMBL" id="PAJ70922.1"/>
    </source>
</evidence>
<dbReference type="RefSeq" id="WP_095275388.1">
    <property type="nucleotide sequence ID" value="NZ_CP047655.1"/>
</dbReference>
<dbReference type="EMBL" id="NQMQ01000002">
    <property type="protein sequence ID" value="PAJ70922.1"/>
    <property type="molecule type" value="Genomic_DNA"/>
</dbReference>
<comment type="caution">
    <text evidence="1">The sequence shown here is derived from an EMBL/GenBank/DDBJ whole genome shotgun (WGS) entry which is preliminary data.</text>
</comment>
<gene>
    <name evidence="1" type="ORF">CIG21_01700</name>
</gene>
<sequence length="103" mass="11297">MAAPITLQAVADHLGTTRPDATLRSVIDAAVTMVEGWKGKPIAEWPNSWRLGTIMLISRFDRRRNSPSGVDTITEMGPVYVSRRDPDVAQLLEIGGWQKPVVG</sequence>
<protein>
    <recommendedName>
        <fullName evidence="3">Head-to-tail adaptor</fullName>
    </recommendedName>
</protein>
<dbReference type="AlphaFoldDB" id="A0A269PFS3"/>
<organism evidence="1 2">
    <name type="scientific">Corynebacterium hadale</name>
    <dbReference type="NCBI Taxonomy" id="2026255"/>
    <lineage>
        <taxon>Bacteria</taxon>
        <taxon>Bacillati</taxon>
        <taxon>Actinomycetota</taxon>
        <taxon>Actinomycetes</taxon>
        <taxon>Mycobacteriales</taxon>
        <taxon>Corynebacteriaceae</taxon>
        <taxon>Corynebacterium</taxon>
    </lineage>
</organism>
<name>A0A269PFS3_9CORY</name>
<evidence type="ECO:0000313" key="2">
    <source>
        <dbReference type="Proteomes" id="UP000215771"/>
    </source>
</evidence>
<accession>A0A269PFS3</accession>
<reference evidence="1 2" key="1">
    <citation type="submission" date="2017-08" db="EMBL/GenBank/DDBJ databases">
        <authorList>
            <person name="de Groot N.N."/>
        </authorList>
    </citation>
    <scope>NUCLEOTIDE SEQUENCE [LARGE SCALE GENOMIC DNA]</scope>
    <source>
        <strain evidence="1 2">NBT06-6</strain>
    </source>
</reference>